<organism evidence="1 2">
    <name type="scientific">Actinomadura rubrisoli</name>
    <dbReference type="NCBI Taxonomy" id="2530368"/>
    <lineage>
        <taxon>Bacteria</taxon>
        <taxon>Bacillati</taxon>
        <taxon>Actinomycetota</taxon>
        <taxon>Actinomycetes</taxon>
        <taxon>Streptosporangiales</taxon>
        <taxon>Thermomonosporaceae</taxon>
        <taxon>Actinomadura</taxon>
    </lineage>
</organism>
<dbReference type="AlphaFoldDB" id="A0A4R5BAI0"/>
<evidence type="ECO:0000313" key="1">
    <source>
        <dbReference type="EMBL" id="TDD83398.1"/>
    </source>
</evidence>
<proteinExistence type="predicted"/>
<dbReference type="Pfam" id="PF14078">
    <property type="entry name" value="DUF4259"/>
    <property type="match status" value="1"/>
</dbReference>
<protein>
    <submittedName>
        <fullName evidence="1">DUF4259 domain-containing protein</fullName>
    </submittedName>
</protein>
<dbReference type="Proteomes" id="UP000294513">
    <property type="component" value="Unassembled WGS sequence"/>
</dbReference>
<gene>
    <name evidence="1" type="ORF">E1298_21400</name>
</gene>
<keyword evidence="2" id="KW-1185">Reference proteome</keyword>
<sequence length="139" mass="14894">MGAWGHGPFENDTAMDFVGGLADGPADAVPDRLRTAMTVVLEADGYLESDEVEAALAAACLVTARIDASVPLDGSARKYLEELEFTPGDDLRDLASRVFVRALDPSDNEWYDVWADSGAFTKVEAAVSGYRRALAHGRS</sequence>
<dbReference type="InterPro" id="IPR025355">
    <property type="entry name" value="DUF4259"/>
</dbReference>
<dbReference type="OrthoDB" id="73183at2"/>
<evidence type="ECO:0000313" key="2">
    <source>
        <dbReference type="Proteomes" id="UP000294513"/>
    </source>
</evidence>
<reference evidence="1 2" key="1">
    <citation type="submission" date="2019-03" db="EMBL/GenBank/DDBJ databases">
        <title>Draft genome sequences of novel Actinobacteria.</title>
        <authorList>
            <person name="Sahin N."/>
            <person name="Ay H."/>
            <person name="Saygin H."/>
        </authorList>
    </citation>
    <scope>NUCLEOTIDE SEQUENCE [LARGE SCALE GENOMIC DNA]</scope>
    <source>
        <strain evidence="1 2">H3C3</strain>
    </source>
</reference>
<dbReference type="RefSeq" id="WP_131895956.1">
    <property type="nucleotide sequence ID" value="NZ_SMKU01000113.1"/>
</dbReference>
<comment type="caution">
    <text evidence="1">The sequence shown here is derived from an EMBL/GenBank/DDBJ whole genome shotgun (WGS) entry which is preliminary data.</text>
</comment>
<name>A0A4R5BAI0_9ACTN</name>
<dbReference type="EMBL" id="SMKU01000113">
    <property type="protein sequence ID" value="TDD83398.1"/>
    <property type="molecule type" value="Genomic_DNA"/>
</dbReference>
<accession>A0A4R5BAI0</accession>